<feature type="signal peptide" evidence="5">
    <location>
        <begin position="1"/>
        <end position="18"/>
    </location>
</feature>
<dbReference type="Gene3D" id="3.20.20.80">
    <property type="entry name" value="Glycosidases"/>
    <property type="match status" value="1"/>
</dbReference>
<protein>
    <submittedName>
        <fullName evidence="8">Glycoside hydrolase family 5 domain-containing protein</fullName>
    </submittedName>
</protein>
<keyword evidence="2 4" id="KW-0378">Hydrolase</keyword>
<keyword evidence="3 4" id="KW-0326">Glycosidase</keyword>
<evidence type="ECO:0000256" key="2">
    <source>
        <dbReference type="ARBA" id="ARBA00022801"/>
    </source>
</evidence>
<keyword evidence="7" id="KW-1185">Reference proteome</keyword>
<dbReference type="InterPro" id="IPR017853">
    <property type="entry name" value="GH"/>
</dbReference>
<dbReference type="Pfam" id="PF00150">
    <property type="entry name" value="Cellulase"/>
    <property type="match status" value="1"/>
</dbReference>
<dbReference type="Proteomes" id="UP000887540">
    <property type="component" value="Unplaced"/>
</dbReference>
<accession>A0A914C4E1</accession>
<dbReference type="InterPro" id="IPR001547">
    <property type="entry name" value="Glyco_hydro_5"/>
</dbReference>
<evidence type="ECO:0000256" key="3">
    <source>
        <dbReference type="ARBA" id="ARBA00023295"/>
    </source>
</evidence>
<dbReference type="GO" id="GO:0000272">
    <property type="term" value="P:polysaccharide catabolic process"/>
    <property type="evidence" value="ECO:0007669"/>
    <property type="project" value="InterPro"/>
</dbReference>
<comment type="similarity">
    <text evidence="1 4">Belongs to the glycosyl hydrolase 5 (cellulase A) family.</text>
</comment>
<organism evidence="7 8">
    <name type="scientific">Acrobeloides nanus</name>
    <dbReference type="NCBI Taxonomy" id="290746"/>
    <lineage>
        <taxon>Eukaryota</taxon>
        <taxon>Metazoa</taxon>
        <taxon>Ecdysozoa</taxon>
        <taxon>Nematoda</taxon>
        <taxon>Chromadorea</taxon>
        <taxon>Rhabditida</taxon>
        <taxon>Tylenchina</taxon>
        <taxon>Cephalobomorpha</taxon>
        <taxon>Cephaloboidea</taxon>
        <taxon>Cephalobidae</taxon>
        <taxon>Acrobeloides</taxon>
    </lineage>
</organism>
<dbReference type="AlphaFoldDB" id="A0A914C4E1"/>
<evidence type="ECO:0000313" key="7">
    <source>
        <dbReference type="Proteomes" id="UP000887540"/>
    </source>
</evidence>
<evidence type="ECO:0000256" key="5">
    <source>
        <dbReference type="SAM" id="SignalP"/>
    </source>
</evidence>
<evidence type="ECO:0000259" key="6">
    <source>
        <dbReference type="Pfam" id="PF00150"/>
    </source>
</evidence>
<keyword evidence="5" id="KW-0732">Signal</keyword>
<evidence type="ECO:0000313" key="8">
    <source>
        <dbReference type="WBParaSite" id="ACRNAN_Path_264.g980.t1"/>
    </source>
</evidence>
<sequence length="145" mass="16624">MCLIKYFYLVQILVLAHAQNPPPPYGQLQIKGRFVEDSHGNVVQLRGMSLMASDYLSEWFNETAIYQTKCNWNSNIIRFGQMPSTPCCGGWNNTKDRDYMRMVNAVNACIKHGIYAIVDWHAFDDPQIDLAKDFFANMSKTFSGQ</sequence>
<feature type="domain" description="Glycoside hydrolase family 5" evidence="6">
    <location>
        <begin position="37"/>
        <end position="142"/>
    </location>
</feature>
<feature type="chain" id="PRO_5037356860" evidence="5">
    <location>
        <begin position="19"/>
        <end position="145"/>
    </location>
</feature>
<evidence type="ECO:0000256" key="4">
    <source>
        <dbReference type="RuleBase" id="RU361153"/>
    </source>
</evidence>
<name>A0A914C4E1_9BILA</name>
<proteinExistence type="inferred from homology"/>
<evidence type="ECO:0000256" key="1">
    <source>
        <dbReference type="ARBA" id="ARBA00005641"/>
    </source>
</evidence>
<dbReference type="SUPFAM" id="SSF51445">
    <property type="entry name" value="(Trans)glycosidases"/>
    <property type="match status" value="1"/>
</dbReference>
<dbReference type="GO" id="GO:0004553">
    <property type="term" value="F:hydrolase activity, hydrolyzing O-glycosyl compounds"/>
    <property type="evidence" value="ECO:0007669"/>
    <property type="project" value="InterPro"/>
</dbReference>
<reference evidence="8" key="1">
    <citation type="submission" date="2022-11" db="UniProtKB">
        <authorList>
            <consortium name="WormBaseParasite"/>
        </authorList>
    </citation>
    <scope>IDENTIFICATION</scope>
</reference>
<dbReference type="WBParaSite" id="ACRNAN_Path_264.g980.t1">
    <property type="protein sequence ID" value="ACRNAN_Path_264.g980.t1"/>
    <property type="gene ID" value="ACRNAN_Path_264.g980"/>
</dbReference>